<dbReference type="EMBL" id="CP002049">
    <property type="protein sequence ID" value="ADI14488.1"/>
    <property type="molecule type" value="Genomic_DNA"/>
</dbReference>
<dbReference type="RefSeq" id="WP_013177858.1">
    <property type="nucleotide sequence ID" value="NC_014221.1"/>
</dbReference>
<keyword evidence="1" id="KW-1133">Transmembrane helix</keyword>
<keyword evidence="3" id="KW-1185">Reference proteome</keyword>
<keyword evidence="1" id="KW-0812">Transmembrane</keyword>
<proteinExistence type="predicted"/>
<protein>
    <submittedName>
        <fullName evidence="2">Uncharacterized protein</fullName>
    </submittedName>
</protein>
<evidence type="ECO:0000313" key="2">
    <source>
        <dbReference type="EMBL" id="ADI14488.1"/>
    </source>
</evidence>
<dbReference type="HOGENOM" id="CLU_3049119_0_0_0"/>
<dbReference type="KEGG" id="tra:Trad_1366"/>
<name>D7CWY0_TRURR</name>
<keyword evidence="1" id="KW-0472">Membrane</keyword>
<feature type="transmembrane region" description="Helical" evidence="1">
    <location>
        <begin position="7"/>
        <end position="24"/>
    </location>
</feature>
<evidence type="ECO:0000313" key="3">
    <source>
        <dbReference type="Proteomes" id="UP000000379"/>
    </source>
</evidence>
<sequence length="54" mass="5863">MELEDAMIWGIVATAPLFVLLLIIGTPLFLALFLALAGGVGTTIYVYRKRNAKP</sequence>
<accession>D7CWY0</accession>
<dbReference type="Proteomes" id="UP000000379">
    <property type="component" value="Chromosome"/>
</dbReference>
<gene>
    <name evidence="2" type="ordered locus">Trad_1366</name>
</gene>
<organism evidence="2 3">
    <name type="scientific">Truepera radiovictrix (strain DSM 17093 / CIP 108686 / LMG 22925 / RQ-24)</name>
    <dbReference type="NCBI Taxonomy" id="649638"/>
    <lineage>
        <taxon>Bacteria</taxon>
        <taxon>Thermotogati</taxon>
        <taxon>Deinococcota</taxon>
        <taxon>Deinococci</taxon>
        <taxon>Trueperales</taxon>
        <taxon>Trueperaceae</taxon>
        <taxon>Truepera</taxon>
    </lineage>
</organism>
<dbReference type="AlphaFoldDB" id="D7CWY0"/>
<dbReference type="STRING" id="649638.Trad_1366"/>
<reference evidence="3" key="1">
    <citation type="submission" date="2010-05" db="EMBL/GenBank/DDBJ databases">
        <title>The complete genome of Truepera radiovictris DSM 17093.</title>
        <authorList>
            <consortium name="US DOE Joint Genome Institute (JGI-PGF)"/>
            <person name="Lucas S."/>
            <person name="Copeland A."/>
            <person name="Lapidus A."/>
            <person name="Glavina del Rio T."/>
            <person name="Dalin E."/>
            <person name="Tice H."/>
            <person name="Bruce D."/>
            <person name="Goodwin L."/>
            <person name="Pitluck S."/>
            <person name="Kyrpides N."/>
            <person name="Mavromatis K."/>
            <person name="Ovchinnikova G."/>
            <person name="Munk A.C."/>
            <person name="Detter J.C."/>
            <person name="Han C."/>
            <person name="Tapia R."/>
            <person name="Land M."/>
            <person name="Hauser L."/>
            <person name="Markowitz V."/>
            <person name="Cheng J.-F."/>
            <person name="Hugenholtz P."/>
            <person name="Woyke T."/>
            <person name="Wu D."/>
            <person name="Tindall B."/>
            <person name="Pomrenke H.G."/>
            <person name="Brambilla E."/>
            <person name="Klenk H.-P."/>
            <person name="Eisen J.A."/>
        </authorList>
    </citation>
    <scope>NUCLEOTIDE SEQUENCE [LARGE SCALE GENOMIC DNA]</scope>
    <source>
        <strain evidence="3">DSM 17093 / CIP 108686 / LMG 22925 / RQ-24</strain>
    </source>
</reference>
<evidence type="ECO:0000256" key="1">
    <source>
        <dbReference type="SAM" id="Phobius"/>
    </source>
</evidence>
<reference evidence="2 3" key="2">
    <citation type="journal article" date="2011" name="Stand. Genomic Sci.">
        <title>Complete genome sequence of Truepera radiovictrix type strain (RQ-24).</title>
        <authorList>
            <person name="Ivanova N."/>
            <person name="Rohde C."/>
            <person name="Munk C."/>
            <person name="Nolan M."/>
            <person name="Lucas S."/>
            <person name="Del Rio T.G."/>
            <person name="Tice H."/>
            <person name="Deshpande S."/>
            <person name="Cheng J.F."/>
            <person name="Tapia R."/>
            <person name="Han C."/>
            <person name="Goodwin L."/>
            <person name="Pitluck S."/>
            <person name="Liolios K."/>
            <person name="Mavromatis K."/>
            <person name="Mikhailova N."/>
            <person name="Pati A."/>
            <person name="Chen A."/>
            <person name="Palaniappan K."/>
            <person name="Land M."/>
            <person name="Hauser L."/>
            <person name="Chang Y.J."/>
            <person name="Jeffries C.D."/>
            <person name="Brambilla E."/>
            <person name="Rohde M."/>
            <person name="Goker M."/>
            <person name="Tindall B.J."/>
            <person name="Woyke T."/>
            <person name="Bristow J."/>
            <person name="Eisen J.A."/>
            <person name="Markowitz V."/>
            <person name="Hugenholtz P."/>
            <person name="Kyrpides N.C."/>
            <person name="Klenk H.P."/>
            <person name="Lapidus A."/>
        </authorList>
    </citation>
    <scope>NUCLEOTIDE SEQUENCE [LARGE SCALE GENOMIC DNA]</scope>
    <source>
        <strain evidence="3">DSM 17093 / CIP 108686 / LMG 22925 / RQ-24</strain>
    </source>
</reference>
<feature type="transmembrane region" description="Helical" evidence="1">
    <location>
        <begin position="30"/>
        <end position="47"/>
    </location>
</feature>